<sequence>MSKPGGLRRFIRFAAVGAVGTLAHYALLLVLVEGSGASPLAGATAGFVLGAVVNYTLARLLVFDSDRAHAEALPRFFVVAAMGLGWTALLMTLFVDFAGLHYLAAQVVTTALLLLWHYAGNALWTFHRRTKPAGSRSPARGGN</sequence>
<reference evidence="9" key="1">
    <citation type="journal article" date="2019" name="Int. J. Syst. Evol. Microbiol.">
        <title>The Global Catalogue of Microorganisms (GCM) 10K type strain sequencing project: providing services to taxonomists for standard genome sequencing and annotation.</title>
        <authorList>
            <consortium name="The Broad Institute Genomics Platform"/>
            <consortium name="The Broad Institute Genome Sequencing Center for Infectious Disease"/>
            <person name="Wu L."/>
            <person name="Ma J."/>
        </authorList>
    </citation>
    <scope>NUCLEOTIDE SEQUENCE [LARGE SCALE GENOMIC DNA]</scope>
    <source>
        <strain evidence="9">SHR3</strain>
    </source>
</reference>
<comment type="similarity">
    <text evidence="2">Belongs to the GtrA family.</text>
</comment>
<evidence type="ECO:0000313" key="9">
    <source>
        <dbReference type="Proteomes" id="UP001595974"/>
    </source>
</evidence>
<protein>
    <submittedName>
        <fullName evidence="8">GtrA family protein</fullName>
    </submittedName>
</protein>
<keyword evidence="4 6" id="KW-1133">Transmembrane helix</keyword>
<dbReference type="Proteomes" id="UP001595974">
    <property type="component" value="Unassembled WGS sequence"/>
</dbReference>
<organism evidence="8 9">
    <name type="scientific">Thauera sinica</name>
    <dbReference type="NCBI Taxonomy" id="2665146"/>
    <lineage>
        <taxon>Bacteria</taxon>
        <taxon>Pseudomonadati</taxon>
        <taxon>Pseudomonadota</taxon>
        <taxon>Betaproteobacteria</taxon>
        <taxon>Rhodocyclales</taxon>
        <taxon>Zoogloeaceae</taxon>
        <taxon>Thauera</taxon>
    </lineage>
</organism>
<feature type="transmembrane region" description="Helical" evidence="6">
    <location>
        <begin position="100"/>
        <end position="119"/>
    </location>
</feature>
<keyword evidence="3 6" id="KW-0812">Transmembrane</keyword>
<accession>A0ABW1AUR1</accession>
<evidence type="ECO:0000256" key="4">
    <source>
        <dbReference type="ARBA" id="ARBA00022989"/>
    </source>
</evidence>
<feature type="transmembrane region" description="Helical" evidence="6">
    <location>
        <begin position="38"/>
        <end position="61"/>
    </location>
</feature>
<dbReference type="InterPro" id="IPR051401">
    <property type="entry name" value="GtrA_CellWall_Glycosyl"/>
</dbReference>
<dbReference type="RefSeq" id="WP_096444819.1">
    <property type="nucleotide sequence ID" value="NZ_JBHSOG010000059.1"/>
</dbReference>
<keyword evidence="5 6" id="KW-0472">Membrane</keyword>
<evidence type="ECO:0000256" key="1">
    <source>
        <dbReference type="ARBA" id="ARBA00004141"/>
    </source>
</evidence>
<feature type="transmembrane region" description="Helical" evidence="6">
    <location>
        <begin position="73"/>
        <end position="94"/>
    </location>
</feature>
<dbReference type="Pfam" id="PF04138">
    <property type="entry name" value="GtrA_DPMS_TM"/>
    <property type="match status" value="1"/>
</dbReference>
<evidence type="ECO:0000256" key="3">
    <source>
        <dbReference type="ARBA" id="ARBA00022692"/>
    </source>
</evidence>
<evidence type="ECO:0000256" key="5">
    <source>
        <dbReference type="ARBA" id="ARBA00023136"/>
    </source>
</evidence>
<evidence type="ECO:0000256" key="6">
    <source>
        <dbReference type="SAM" id="Phobius"/>
    </source>
</evidence>
<feature type="transmembrane region" description="Helical" evidence="6">
    <location>
        <begin position="12"/>
        <end position="32"/>
    </location>
</feature>
<evidence type="ECO:0000256" key="2">
    <source>
        <dbReference type="ARBA" id="ARBA00009399"/>
    </source>
</evidence>
<comment type="subcellular location">
    <subcellularLocation>
        <location evidence="1">Membrane</location>
        <topology evidence="1">Multi-pass membrane protein</topology>
    </subcellularLocation>
</comment>
<comment type="caution">
    <text evidence="8">The sequence shown here is derived from an EMBL/GenBank/DDBJ whole genome shotgun (WGS) entry which is preliminary data.</text>
</comment>
<dbReference type="PANTHER" id="PTHR38459:SF1">
    <property type="entry name" value="PROPHAGE BACTOPRENOL-LINKED GLUCOSE TRANSLOCASE HOMOLOG"/>
    <property type="match status" value="1"/>
</dbReference>
<dbReference type="InterPro" id="IPR007267">
    <property type="entry name" value="GtrA_DPMS_TM"/>
</dbReference>
<gene>
    <name evidence="8" type="ORF">ACFPTN_15200</name>
</gene>
<proteinExistence type="inferred from homology"/>
<evidence type="ECO:0000259" key="7">
    <source>
        <dbReference type="Pfam" id="PF04138"/>
    </source>
</evidence>
<dbReference type="PANTHER" id="PTHR38459">
    <property type="entry name" value="PROPHAGE BACTOPRENOL-LINKED GLUCOSE TRANSLOCASE HOMOLOG"/>
    <property type="match status" value="1"/>
</dbReference>
<feature type="domain" description="GtrA/DPMS transmembrane" evidence="7">
    <location>
        <begin position="12"/>
        <end position="126"/>
    </location>
</feature>
<keyword evidence="9" id="KW-1185">Reference proteome</keyword>
<dbReference type="EMBL" id="JBHSOG010000059">
    <property type="protein sequence ID" value="MFC5770726.1"/>
    <property type="molecule type" value="Genomic_DNA"/>
</dbReference>
<evidence type="ECO:0000313" key="8">
    <source>
        <dbReference type="EMBL" id="MFC5770726.1"/>
    </source>
</evidence>
<name>A0ABW1AUR1_9RHOO</name>